<evidence type="ECO:0000313" key="1">
    <source>
        <dbReference type="EMBL" id="MDC0747474.1"/>
    </source>
</evidence>
<organism evidence="1 2">
    <name type="scientific">Polyangium mundeleinium</name>
    <dbReference type="NCBI Taxonomy" id="2995306"/>
    <lineage>
        <taxon>Bacteria</taxon>
        <taxon>Pseudomonadati</taxon>
        <taxon>Myxococcota</taxon>
        <taxon>Polyangia</taxon>
        <taxon>Polyangiales</taxon>
        <taxon>Polyangiaceae</taxon>
        <taxon>Polyangium</taxon>
    </lineage>
</organism>
<sequence length="230" mass="26479">MKSTFPYFDPAQCDYGPATRGLLRIIETWESIDWFEPPRRDSYVQHAAKLLHEHHRLAETYMRGRRAETCDVQVSVGGGSVFSTLYERARKCPNSWDWKYGSLKLLSLRHKEVMGWNRGDHARTISWNGDEPRPRTGHIIVKYGRGDCWNLHAEADLRAALPPELVEPASWYFHYAQVDLNDCIEWQLAEPHGKLEANPFFPLLQCYAAGGHPFSMSPHLYVLHAFARAA</sequence>
<accession>A0ABT5F1G6</accession>
<reference evidence="1 2" key="1">
    <citation type="submission" date="2022-11" db="EMBL/GenBank/DDBJ databases">
        <title>Minimal conservation of predation-associated metabolite biosynthetic gene clusters underscores biosynthetic potential of Myxococcota including descriptions for ten novel species: Archangium lansinium sp. nov., Myxococcus landrumus sp. nov., Nannocystis bai.</title>
        <authorList>
            <person name="Ahearne A."/>
            <person name="Stevens C."/>
            <person name="Dowd S."/>
        </authorList>
    </citation>
    <scope>NUCLEOTIDE SEQUENCE [LARGE SCALE GENOMIC DNA]</scope>
    <source>
        <strain evidence="1 2">RJM3</strain>
    </source>
</reference>
<gene>
    <name evidence="1" type="ORF">POL67_39450</name>
</gene>
<comment type="caution">
    <text evidence="1">The sequence shown here is derived from an EMBL/GenBank/DDBJ whole genome shotgun (WGS) entry which is preliminary data.</text>
</comment>
<dbReference type="Proteomes" id="UP001221411">
    <property type="component" value="Unassembled WGS sequence"/>
</dbReference>
<name>A0ABT5F1G6_9BACT</name>
<dbReference type="RefSeq" id="WP_271925949.1">
    <property type="nucleotide sequence ID" value="NZ_JAQNDO010000001.1"/>
</dbReference>
<protein>
    <submittedName>
        <fullName evidence="1">Uncharacterized protein</fullName>
    </submittedName>
</protein>
<proteinExistence type="predicted"/>
<dbReference type="EMBL" id="JAQNDO010000001">
    <property type="protein sequence ID" value="MDC0747474.1"/>
    <property type="molecule type" value="Genomic_DNA"/>
</dbReference>
<evidence type="ECO:0000313" key="2">
    <source>
        <dbReference type="Proteomes" id="UP001221411"/>
    </source>
</evidence>
<keyword evidence="2" id="KW-1185">Reference proteome</keyword>